<dbReference type="EMBL" id="FCNZ02000001">
    <property type="protein sequence ID" value="SAL12257.1"/>
    <property type="molecule type" value="Genomic_DNA"/>
</dbReference>
<keyword evidence="3" id="KW-1185">Reference proteome</keyword>
<comment type="caution">
    <text evidence="2">The sequence shown here is derived from an EMBL/GenBank/DDBJ whole genome shotgun (WGS) entry which is preliminary data.</text>
</comment>
<reference evidence="2" key="1">
    <citation type="submission" date="2016-01" db="EMBL/GenBank/DDBJ databases">
        <authorList>
            <person name="Peeters Charlotte."/>
        </authorList>
    </citation>
    <scope>NUCLEOTIDE SEQUENCE</scope>
    <source>
        <strain evidence="2">LMG 22936</strain>
    </source>
</reference>
<gene>
    <name evidence="2" type="ORF">AWB66_00361</name>
</gene>
<accession>A0A158EXI4</accession>
<evidence type="ECO:0000313" key="2">
    <source>
        <dbReference type="EMBL" id="SAL12257.1"/>
    </source>
</evidence>
<keyword evidence="1" id="KW-0472">Membrane</keyword>
<proteinExistence type="predicted"/>
<evidence type="ECO:0000256" key="1">
    <source>
        <dbReference type="SAM" id="Phobius"/>
    </source>
</evidence>
<dbReference type="Pfam" id="PF14373">
    <property type="entry name" value="Imm_superinfect"/>
    <property type="match status" value="1"/>
</dbReference>
<dbReference type="InterPro" id="IPR016410">
    <property type="entry name" value="Phage_imm"/>
</dbReference>
<keyword evidence="1" id="KW-0812">Transmembrane</keyword>
<dbReference type="AlphaFoldDB" id="A0A158EXI4"/>
<dbReference type="RefSeq" id="WP_087628541.1">
    <property type="nucleotide sequence ID" value="NZ_FCNZ02000001.1"/>
</dbReference>
<keyword evidence="1" id="KW-1133">Transmembrane helix</keyword>
<feature type="transmembrane region" description="Helical" evidence="1">
    <location>
        <begin position="33"/>
        <end position="56"/>
    </location>
</feature>
<dbReference type="Proteomes" id="UP000054717">
    <property type="component" value="Unassembled WGS sequence"/>
</dbReference>
<dbReference type="STRING" id="326475.AWB66_00361"/>
<evidence type="ECO:0000313" key="3">
    <source>
        <dbReference type="Proteomes" id="UP000054717"/>
    </source>
</evidence>
<sequence length="94" mass="10467">MFGILEAVSYLAALLLYLTPAIVADMRSRDDAFAITIVNVLLGWTIVGWIAAFVWARHPVSERRLSRAAKSTRRAIAKMTIGALVARSRRRRVA</sequence>
<name>A0A158EXI4_9BURK</name>
<protein>
    <submittedName>
        <fullName evidence="2">Immunity protein</fullName>
    </submittedName>
</protein>
<organism evidence="2 3">
    <name type="scientific">Caballeronia telluris</name>
    <dbReference type="NCBI Taxonomy" id="326475"/>
    <lineage>
        <taxon>Bacteria</taxon>
        <taxon>Pseudomonadati</taxon>
        <taxon>Pseudomonadota</taxon>
        <taxon>Betaproteobacteria</taxon>
        <taxon>Burkholderiales</taxon>
        <taxon>Burkholderiaceae</taxon>
        <taxon>Caballeronia</taxon>
    </lineage>
</organism>